<dbReference type="AlphaFoldDB" id="A0A3N0B4S6"/>
<proteinExistence type="predicted"/>
<accession>A0A3N0B4S6</accession>
<name>A0A3N0B4S6_9ACTN</name>
<evidence type="ECO:0000313" key="1">
    <source>
        <dbReference type="EMBL" id="RNL42123.1"/>
    </source>
</evidence>
<protein>
    <recommendedName>
        <fullName evidence="3">AIPR protein</fullName>
    </recommendedName>
</protein>
<organism evidence="1 2">
    <name type="scientific">Slackia equolifaciens</name>
    <dbReference type="NCBI Taxonomy" id="498718"/>
    <lineage>
        <taxon>Bacteria</taxon>
        <taxon>Bacillati</taxon>
        <taxon>Actinomycetota</taxon>
        <taxon>Coriobacteriia</taxon>
        <taxon>Eggerthellales</taxon>
        <taxon>Eggerthellaceae</taxon>
        <taxon>Slackia</taxon>
    </lineage>
</organism>
<evidence type="ECO:0008006" key="3">
    <source>
        <dbReference type="Google" id="ProtNLM"/>
    </source>
</evidence>
<sequence>MANVKNAIIKFNQPNDQKIGDMRKISGFVKIRNFIDIIDALDLEANPRNSKVGNVTNEIQDSIRLTPELLPFKTKGVLLAASKYEELERNRYRVSFEDAETEGILDGGHNTLAIGLYILHSAYEAVGGAFPKGVSTWGDFKEVWIENRQIIDKYQQMIQDAQATGKELPGNLGAYIPVELLLPIESGDYEAEAAFRSNLFDICVARNNNVQLTVGTRANQQGYFDTLRALFAERNPFLEEKIEWKTNEGGTIKIADIVALAWVPLSLINPVKDEAGREVNPPAPNNLYSGKGGCLKSFERLMSSPDVTIEPVNGYRRELNNTSVFSAFKLAVQMPELYDYIYKMFPTLYNRAGGSYGRITAVKKLNERKTKVTPFLGEEVETLSPDGFVTPLAYGLQALMDVRVENGKQIVFWSVDPMPWLEKNLEVVVESYADVLAPWGYDPQKVGKAPQSYTTALRAYKMALAGIF</sequence>
<evidence type="ECO:0000313" key="2">
    <source>
        <dbReference type="Proteomes" id="UP000269591"/>
    </source>
</evidence>
<dbReference type="EMBL" id="QIBX01000001">
    <property type="protein sequence ID" value="RNL42123.1"/>
    <property type="molecule type" value="Genomic_DNA"/>
</dbReference>
<keyword evidence="2" id="KW-1185">Reference proteome</keyword>
<reference evidence="2" key="1">
    <citation type="submission" date="2018-05" db="EMBL/GenBank/DDBJ databases">
        <title>Genome Sequencing of selected type strains of the family Eggerthellaceae.</title>
        <authorList>
            <person name="Danylec N."/>
            <person name="Stoll D.A."/>
            <person name="Doetsch A."/>
            <person name="Huch M."/>
        </authorList>
    </citation>
    <scope>NUCLEOTIDE SEQUENCE [LARGE SCALE GENOMIC DNA]</scope>
    <source>
        <strain evidence="2">DSM 24851</strain>
    </source>
</reference>
<gene>
    <name evidence="1" type="ORF">DMP06_01590</name>
</gene>
<dbReference type="RefSeq" id="WP_123207981.1">
    <property type="nucleotide sequence ID" value="NZ_JBHTHO010000008.1"/>
</dbReference>
<dbReference type="OrthoDB" id="7375054at2"/>
<comment type="caution">
    <text evidence="1">The sequence shown here is derived from an EMBL/GenBank/DDBJ whole genome shotgun (WGS) entry which is preliminary data.</text>
</comment>
<dbReference type="Proteomes" id="UP000269591">
    <property type="component" value="Unassembled WGS sequence"/>
</dbReference>